<comment type="subcellular location">
    <subcellularLocation>
        <location evidence="1">Mitochondrion</location>
    </subcellularLocation>
</comment>
<dbReference type="Pfam" id="PF08561">
    <property type="entry name" value="Ribosomal_L37"/>
    <property type="match status" value="1"/>
</dbReference>
<keyword evidence="8" id="KW-1185">Reference proteome</keyword>
<dbReference type="PANTHER" id="PTHR28595:SF1">
    <property type="entry name" value="LARGE RIBOSOMAL SUBUNIT PROTEIN ML54"/>
    <property type="match status" value="1"/>
</dbReference>
<name>A0A9R1TWM2_9HYME</name>
<evidence type="ECO:0000256" key="6">
    <source>
        <dbReference type="ARBA" id="ARBA00033752"/>
    </source>
</evidence>
<keyword evidence="3 9" id="KW-0689">Ribosomal protein</keyword>
<dbReference type="KEGG" id="fas:105263876"/>
<evidence type="ECO:0000256" key="7">
    <source>
        <dbReference type="ARBA" id="ARBA00035179"/>
    </source>
</evidence>
<protein>
    <recommendedName>
        <fullName evidence="7">Large ribosomal subunit protein mL54</fullName>
    </recommendedName>
</protein>
<comment type="similarity">
    <text evidence="6">Belongs to the mitochondrion-specific ribosomal protein mL54 family.</text>
</comment>
<evidence type="ECO:0000313" key="9">
    <source>
        <dbReference type="RefSeq" id="XP_011298662.1"/>
    </source>
</evidence>
<reference evidence="9" key="1">
    <citation type="submission" date="2025-08" db="UniProtKB">
        <authorList>
            <consortium name="RefSeq"/>
        </authorList>
    </citation>
    <scope>IDENTIFICATION</scope>
    <source>
        <strain evidence="9">USDA-PBARC FA_bdor</strain>
        <tissue evidence="9">Whole organism</tissue>
    </source>
</reference>
<dbReference type="RefSeq" id="XP_011298662.1">
    <property type="nucleotide sequence ID" value="XM_011300360.1"/>
</dbReference>
<gene>
    <name evidence="9" type="primary">mRpL54</name>
</gene>
<accession>A0A9R1TWM2</accession>
<dbReference type="CTD" id="116541"/>
<proteinExistence type="inferred from homology"/>
<evidence type="ECO:0000313" key="8">
    <source>
        <dbReference type="Proteomes" id="UP000694866"/>
    </source>
</evidence>
<keyword evidence="2" id="KW-0809">Transit peptide</keyword>
<dbReference type="AlphaFoldDB" id="A0A9R1TWM2"/>
<evidence type="ECO:0000256" key="2">
    <source>
        <dbReference type="ARBA" id="ARBA00022946"/>
    </source>
</evidence>
<dbReference type="OrthoDB" id="10252718at2759"/>
<sequence length="139" mass="15762">MSFLLIISIFRQTKLVTPLQHLVAKCGYAAPGGALGKPKKGKKGTAGPGKIVLPVETDPHKLVNYVCGSNIYKEGEDIKLKPESEYPEWLFTEIWTERPPKLEELDPNTKAYWRRLRRMGLRRNNLLASHKSAKTSYKI</sequence>
<dbReference type="Proteomes" id="UP000694866">
    <property type="component" value="Unplaced"/>
</dbReference>
<keyword evidence="5" id="KW-0687">Ribonucleoprotein</keyword>
<evidence type="ECO:0000256" key="3">
    <source>
        <dbReference type="ARBA" id="ARBA00022980"/>
    </source>
</evidence>
<dbReference type="GeneID" id="105263876"/>
<keyword evidence="4" id="KW-0496">Mitochondrion</keyword>
<dbReference type="InterPro" id="IPR013870">
    <property type="entry name" value="Ribosomal_mL54"/>
</dbReference>
<dbReference type="PANTHER" id="PTHR28595">
    <property type="entry name" value="39S RIBOSOMAL PROTEIN L54, MITOCHONDRIAL"/>
    <property type="match status" value="1"/>
</dbReference>
<evidence type="ECO:0000256" key="5">
    <source>
        <dbReference type="ARBA" id="ARBA00023274"/>
    </source>
</evidence>
<dbReference type="GO" id="GO:0003735">
    <property type="term" value="F:structural constituent of ribosome"/>
    <property type="evidence" value="ECO:0007669"/>
    <property type="project" value="TreeGrafter"/>
</dbReference>
<evidence type="ECO:0000256" key="1">
    <source>
        <dbReference type="ARBA" id="ARBA00004173"/>
    </source>
</evidence>
<organism evidence="8 9">
    <name type="scientific">Fopius arisanus</name>
    <dbReference type="NCBI Taxonomy" id="64838"/>
    <lineage>
        <taxon>Eukaryota</taxon>
        <taxon>Metazoa</taxon>
        <taxon>Ecdysozoa</taxon>
        <taxon>Arthropoda</taxon>
        <taxon>Hexapoda</taxon>
        <taxon>Insecta</taxon>
        <taxon>Pterygota</taxon>
        <taxon>Neoptera</taxon>
        <taxon>Endopterygota</taxon>
        <taxon>Hymenoptera</taxon>
        <taxon>Apocrita</taxon>
        <taxon>Ichneumonoidea</taxon>
        <taxon>Braconidae</taxon>
        <taxon>Opiinae</taxon>
        <taxon>Fopius</taxon>
    </lineage>
</organism>
<dbReference type="GO" id="GO:0005762">
    <property type="term" value="C:mitochondrial large ribosomal subunit"/>
    <property type="evidence" value="ECO:0007669"/>
    <property type="project" value="TreeGrafter"/>
</dbReference>
<evidence type="ECO:0000256" key="4">
    <source>
        <dbReference type="ARBA" id="ARBA00023128"/>
    </source>
</evidence>